<organism evidence="3 4">
    <name type="scientific">Cytobacillus oceanisediminis</name>
    <dbReference type="NCBI Taxonomy" id="665099"/>
    <lineage>
        <taxon>Bacteria</taxon>
        <taxon>Bacillati</taxon>
        <taxon>Bacillota</taxon>
        <taxon>Bacilli</taxon>
        <taxon>Bacillales</taxon>
        <taxon>Bacillaceae</taxon>
        <taxon>Cytobacillus</taxon>
    </lineage>
</organism>
<gene>
    <name evidence="3" type="ORF">DFO73_12620</name>
</gene>
<reference evidence="3 4" key="1">
    <citation type="submission" date="2018-05" db="EMBL/GenBank/DDBJ databases">
        <title>Freshwater and sediment microbial communities from various areas in North America, analyzing microbe dynamics in response to fracking.</title>
        <authorList>
            <person name="Lamendella R."/>
        </authorList>
    </citation>
    <scope>NUCLEOTIDE SEQUENCE [LARGE SCALE GENOMIC DNA]</scope>
    <source>
        <strain evidence="3 4">15_TX</strain>
    </source>
</reference>
<dbReference type="InterPro" id="IPR018821">
    <property type="entry name" value="DUF294_put_nucleoTrafse_sb-bd"/>
</dbReference>
<evidence type="ECO:0000313" key="4">
    <source>
        <dbReference type="Proteomes" id="UP000247150"/>
    </source>
</evidence>
<feature type="domain" description="DUF294" evidence="2">
    <location>
        <begin position="182"/>
        <end position="319"/>
    </location>
</feature>
<dbReference type="RefSeq" id="WP_110067805.1">
    <property type="nucleotide sequence ID" value="NZ_QGTW01000026.1"/>
</dbReference>
<protein>
    <submittedName>
        <fullName evidence="3">CBS domain-containing protein</fullName>
    </submittedName>
</protein>
<name>A0A2V2ZEY8_9BACI</name>
<sequence length="327" mass="38018">MTCGINSYQSLKKWKDEQILNFRSDAYALNEFHDRVMKTVFKIALNRMNNEKLPSWKFTWFATGSGGRKEQGFLSDQDHGLVYEAVDPEAATYFLKLGEEIAEGLEAVGYPCCEGKVMSSNPIWCRPLVEWKEQISDWMDEASWQTMRNLHIFYDSRALAGEKEYIGELKSLIHNRINNNPNLLSRLMETSMHMKNAVGPLGQLLPEEKGTHRGELDLKYTAFIPYVNAVRLLAIKEGIIETSTIARLEKLQDMKDYGGEMNRYKNNFATLLKWRLLTYKQTDTYDDTHFLQLKSLTKTERNELKRILKDRKKLHQFVIRTVEKGVV</sequence>
<dbReference type="Proteomes" id="UP000247150">
    <property type="component" value="Unassembled WGS sequence"/>
</dbReference>
<dbReference type="AlphaFoldDB" id="A0A2V2ZEY8"/>
<comment type="caution">
    <text evidence="3">The sequence shown here is derived from an EMBL/GenBank/DDBJ whole genome shotgun (WGS) entry which is preliminary data.</text>
</comment>
<dbReference type="Pfam" id="PF03445">
    <property type="entry name" value="DUF294"/>
    <property type="match status" value="1"/>
</dbReference>
<dbReference type="Pfam" id="PF10335">
    <property type="entry name" value="DUF294_C"/>
    <property type="match status" value="1"/>
</dbReference>
<proteinExistence type="predicted"/>
<dbReference type="OrthoDB" id="9810963at2"/>
<dbReference type="CDD" id="cd05401">
    <property type="entry name" value="NT_GlnE_GlnD_like"/>
    <property type="match status" value="1"/>
</dbReference>
<accession>A0A2V2ZEY8</accession>
<dbReference type="EMBL" id="QGTW01000026">
    <property type="protein sequence ID" value="PWW17426.1"/>
    <property type="molecule type" value="Genomic_DNA"/>
</dbReference>
<evidence type="ECO:0000259" key="2">
    <source>
        <dbReference type="Pfam" id="PF10335"/>
    </source>
</evidence>
<dbReference type="GO" id="GO:0008773">
    <property type="term" value="F:[protein-PII] uridylyltransferase activity"/>
    <property type="evidence" value="ECO:0007669"/>
    <property type="project" value="InterPro"/>
</dbReference>
<evidence type="ECO:0000313" key="3">
    <source>
        <dbReference type="EMBL" id="PWW17426.1"/>
    </source>
</evidence>
<dbReference type="InterPro" id="IPR005105">
    <property type="entry name" value="GlnD_Uridyltrans_N"/>
</dbReference>
<evidence type="ECO:0000259" key="1">
    <source>
        <dbReference type="Pfam" id="PF03445"/>
    </source>
</evidence>
<feature type="domain" description="Protein-PII uridylyltransferase N-terminal" evidence="1">
    <location>
        <begin position="28"/>
        <end position="142"/>
    </location>
</feature>